<dbReference type="AlphaFoldDB" id="A0A2N1NSF8"/>
<dbReference type="VEuPathDB" id="FungiDB:FUN_021509"/>
<sequence>MGKSLNITKVKKKFYKRRQRDRTTHCALNEVTRQKHTCATQSHTPLIPYGRIGGLYDDTAHIKWTSSNFLHSGSWESHRDNIWFDNIDEIVTLLDNILCNSVNNLSPWRGRDLVVSVRIILGLMPNNNKANELKLRKFVTPLDEDNQALKELNKKLYENIELSDELKSSTKFLKEFPVGYEFLDEIIHIVVQPPLVSPNVLPLEQERVISSFIPSKVFENKDEVLTKAESHWTKLKDKLIKKIELEEFRVSNHIYKDSINASGIPVINKRPSFILHSLPDSDNEGYIHEDMISTLLKKVMEQN</sequence>
<proteinExistence type="predicted"/>
<evidence type="ECO:0000313" key="1">
    <source>
        <dbReference type="EMBL" id="PKK76825.1"/>
    </source>
</evidence>
<dbReference type="VEuPathDB" id="FungiDB:FUN_004070"/>
<comment type="caution">
    <text evidence="1">The sequence shown here is derived from an EMBL/GenBank/DDBJ whole genome shotgun (WGS) entry which is preliminary data.</text>
</comment>
<dbReference type="VEuPathDB" id="FungiDB:RhiirFUN_006215"/>
<reference evidence="1 2" key="2">
    <citation type="submission" date="2017-10" db="EMBL/GenBank/DDBJ databases">
        <title>Extensive intraspecific genome diversity in a model arbuscular mycorrhizal fungus.</title>
        <authorList>
            <person name="Chen E.C.H."/>
            <person name="Morin E."/>
            <person name="Baudet D."/>
            <person name="Noel J."/>
            <person name="Ndikumana S."/>
            <person name="Charron P."/>
            <person name="St-Onge C."/>
            <person name="Giorgi J."/>
            <person name="Grigoriev I.V."/>
            <person name="Roux C."/>
            <person name="Martin F.M."/>
            <person name="Corradi N."/>
        </authorList>
    </citation>
    <scope>NUCLEOTIDE SEQUENCE [LARGE SCALE GENOMIC DNA]</scope>
    <source>
        <strain evidence="1 2">C2</strain>
    </source>
</reference>
<gene>
    <name evidence="1" type="ORF">RhiirC2_772069</name>
</gene>
<organism evidence="1 2">
    <name type="scientific">Rhizophagus irregularis</name>
    <dbReference type="NCBI Taxonomy" id="588596"/>
    <lineage>
        <taxon>Eukaryota</taxon>
        <taxon>Fungi</taxon>
        <taxon>Fungi incertae sedis</taxon>
        <taxon>Mucoromycota</taxon>
        <taxon>Glomeromycotina</taxon>
        <taxon>Glomeromycetes</taxon>
        <taxon>Glomerales</taxon>
        <taxon>Glomeraceae</taxon>
        <taxon>Rhizophagus</taxon>
    </lineage>
</organism>
<dbReference type="EMBL" id="LLXL01000163">
    <property type="protein sequence ID" value="PKK76825.1"/>
    <property type="molecule type" value="Genomic_DNA"/>
</dbReference>
<dbReference type="VEuPathDB" id="FungiDB:RhiirA1_453905"/>
<accession>A0A2N1NSF8</accession>
<dbReference type="VEuPathDB" id="FungiDB:RhiirA1_437808"/>
<dbReference type="Proteomes" id="UP000233469">
    <property type="component" value="Unassembled WGS sequence"/>
</dbReference>
<evidence type="ECO:0000313" key="2">
    <source>
        <dbReference type="Proteomes" id="UP000233469"/>
    </source>
</evidence>
<dbReference type="VEuPathDB" id="FungiDB:RhiirFUN_003341"/>
<reference evidence="1 2" key="1">
    <citation type="submission" date="2016-04" db="EMBL/GenBank/DDBJ databases">
        <title>Genome analyses suggest a sexual origin of heterokaryosis in a supposedly ancient asexual fungus.</title>
        <authorList>
            <person name="Ropars J."/>
            <person name="Sedzielewska K."/>
            <person name="Noel J."/>
            <person name="Charron P."/>
            <person name="Farinelli L."/>
            <person name="Marton T."/>
            <person name="Kruger M."/>
            <person name="Pelin A."/>
            <person name="Brachmann A."/>
            <person name="Corradi N."/>
        </authorList>
    </citation>
    <scope>NUCLEOTIDE SEQUENCE [LARGE SCALE GENOMIC DNA]</scope>
    <source>
        <strain evidence="1 2">C2</strain>
    </source>
</reference>
<protein>
    <submittedName>
        <fullName evidence="1">Uncharacterized protein</fullName>
    </submittedName>
</protein>
<name>A0A2N1NSF8_9GLOM</name>